<accession>A0A4C1ZAW1</accession>
<dbReference type="AlphaFoldDB" id="A0A4C1ZAW1"/>
<proteinExistence type="predicted"/>
<evidence type="ECO:0000313" key="2">
    <source>
        <dbReference type="Proteomes" id="UP000299102"/>
    </source>
</evidence>
<sequence>MYKTGFSGGLLLPPVAMATKSIAQRYCDGGADGHRNEHSYVSLYSSQTLHPKDGFASLDQTCLLPKNFKAVLRVNARKKLDAQTQNGCQNKVMHRRAPLKCEIPKNYPFGCARR</sequence>
<reference evidence="1 2" key="1">
    <citation type="journal article" date="2019" name="Commun. Biol.">
        <title>The bagworm genome reveals a unique fibroin gene that provides high tensile strength.</title>
        <authorList>
            <person name="Kono N."/>
            <person name="Nakamura H."/>
            <person name="Ohtoshi R."/>
            <person name="Tomita M."/>
            <person name="Numata K."/>
            <person name="Arakawa K."/>
        </authorList>
    </citation>
    <scope>NUCLEOTIDE SEQUENCE [LARGE SCALE GENOMIC DNA]</scope>
</reference>
<protein>
    <submittedName>
        <fullName evidence="1">Uncharacterized protein</fullName>
    </submittedName>
</protein>
<comment type="caution">
    <text evidence="1">The sequence shown here is derived from an EMBL/GenBank/DDBJ whole genome shotgun (WGS) entry which is preliminary data.</text>
</comment>
<name>A0A4C1ZAW1_EUMVA</name>
<dbReference type="EMBL" id="BGZK01001668">
    <property type="protein sequence ID" value="GBP84274.1"/>
    <property type="molecule type" value="Genomic_DNA"/>
</dbReference>
<organism evidence="1 2">
    <name type="scientific">Eumeta variegata</name>
    <name type="common">Bagworm moth</name>
    <name type="synonym">Eumeta japonica</name>
    <dbReference type="NCBI Taxonomy" id="151549"/>
    <lineage>
        <taxon>Eukaryota</taxon>
        <taxon>Metazoa</taxon>
        <taxon>Ecdysozoa</taxon>
        <taxon>Arthropoda</taxon>
        <taxon>Hexapoda</taxon>
        <taxon>Insecta</taxon>
        <taxon>Pterygota</taxon>
        <taxon>Neoptera</taxon>
        <taxon>Endopterygota</taxon>
        <taxon>Lepidoptera</taxon>
        <taxon>Glossata</taxon>
        <taxon>Ditrysia</taxon>
        <taxon>Tineoidea</taxon>
        <taxon>Psychidae</taxon>
        <taxon>Oiketicinae</taxon>
        <taxon>Eumeta</taxon>
    </lineage>
</organism>
<dbReference type="Proteomes" id="UP000299102">
    <property type="component" value="Unassembled WGS sequence"/>
</dbReference>
<evidence type="ECO:0000313" key="1">
    <source>
        <dbReference type="EMBL" id="GBP84274.1"/>
    </source>
</evidence>
<keyword evidence="2" id="KW-1185">Reference proteome</keyword>
<gene>
    <name evidence="1" type="ORF">EVAR_60218_1</name>
</gene>